<dbReference type="Proteomes" id="UP000597038">
    <property type="component" value="Unassembled WGS sequence"/>
</dbReference>
<dbReference type="RefSeq" id="WP_198092873.1">
    <property type="nucleotide sequence ID" value="NZ_CP014834.2"/>
</dbReference>
<accession>A0ABS0QR13</accession>
<organism evidence="1 2">
    <name type="scientific">Staphylococcus felis</name>
    <dbReference type="NCBI Taxonomy" id="46127"/>
    <lineage>
        <taxon>Bacteria</taxon>
        <taxon>Bacillati</taxon>
        <taxon>Bacillota</taxon>
        <taxon>Bacilli</taxon>
        <taxon>Bacillales</taxon>
        <taxon>Staphylococcaceae</taxon>
        <taxon>Staphylococcus</taxon>
    </lineage>
</organism>
<sequence length="103" mass="12260">MPNFQSENLWGLKRTGRAQAIELGRLDAQIKKNQWYTVKHEKEIPEKVNSIKNPYSAKKDNKFKNIKPGEYIIIKKEPISWYFREFKETTSQNIKITKVVIYD</sequence>
<protein>
    <submittedName>
        <fullName evidence="1">SdpA family antimicrobial peptide system protein</fullName>
    </submittedName>
</protein>
<comment type="caution">
    <text evidence="1">The sequence shown here is derived from an EMBL/GenBank/DDBJ whole genome shotgun (WGS) entry which is preliminary data.</text>
</comment>
<gene>
    <name evidence="1" type="ORF">I9026_09525</name>
</gene>
<dbReference type="InterPro" id="IPR023902">
    <property type="entry name" value="Sporulation_SdpA"/>
</dbReference>
<reference evidence="1 2" key="1">
    <citation type="submission" date="2020-12" db="EMBL/GenBank/DDBJ databases">
        <title>Genomic analysis of Staphylococcus felis from a cat with skin infection.</title>
        <authorList>
            <person name="Aslantas O."/>
            <person name="Keskin O."/>
            <person name="Buyukaltay K."/>
            <person name="Gullu Yucetepe A."/>
        </authorList>
    </citation>
    <scope>NUCLEOTIDE SEQUENCE [LARGE SCALE GENOMIC DNA]</scope>
    <source>
        <strain evidence="1 2">HARRANVET</strain>
    </source>
</reference>
<dbReference type="EMBL" id="JAEDAQ010000016">
    <property type="protein sequence ID" value="MBH9581612.1"/>
    <property type="molecule type" value="Genomic_DNA"/>
</dbReference>
<name>A0ABS0QR13_9STAP</name>
<evidence type="ECO:0000313" key="2">
    <source>
        <dbReference type="Proteomes" id="UP000597038"/>
    </source>
</evidence>
<keyword evidence="2" id="KW-1185">Reference proteome</keyword>
<dbReference type="Pfam" id="PF17418">
    <property type="entry name" value="SdpA"/>
    <property type="match status" value="1"/>
</dbReference>
<evidence type="ECO:0000313" key="1">
    <source>
        <dbReference type="EMBL" id="MBH9581612.1"/>
    </source>
</evidence>
<proteinExistence type="predicted"/>
<dbReference type="NCBIfam" id="TIGR04034">
    <property type="entry name" value="export_SdpA"/>
    <property type="match status" value="1"/>
</dbReference>